<organism evidence="2 3">
    <name type="scientific">Mesorhizobium muleiense</name>
    <dbReference type="NCBI Taxonomy" id="1004279"/>
    <lineage>
        <taxon>Bacteria</taxon>
        <taxon>Pseudomonadati</taxon>
        <taxon>Pseudomonadota</taxon>
        <taxon>Alphaproteobacteria</taxon>
        <taxon>Hyphomicrobiales</taxon>
        <taxon>Phyllobacteriaceae</taxon>
        <taxon>Mesorhizobium</taxon>
    </lineage>
</organism>
<gene>
    <name evidence="2" type="ORF">SAMN05428953_10565</name>
</gene>
<dbReference type="PANTHER" id="PTHR46230:SF7">
    <property type="entry name" value="BOLA-LIKE PROTEIN 1"/>
    <property type="match status" value="1"/>
</dbReference>
<keyword evidence="3" id="KW-1185">Reference proteome</keyword>
<evidence type="ECO:0000256" key="1">
    <source>
        <dbReference type="RuleBase" id="RU003860"/>
    </source>
</evidence>
<evidence type="ECO:0000313" key="3">
    <source>
        <dbReference type="Proteomes" id="UP000198894"/>
    </source>
</evidence>
<dbReference type="InterPro" id="IPR036065">
    <property type="entry name" value="BolA-like_sf"/>
</dbReference>
<dbReference type="Proteomes" id="UP000198894">
    <property type="component" value="Unassembled WGS sequence"/>
</dbReference>
<dbReference type="SUPFAM" id="SSF82657">
    <property type="entry name" value="BolA-like"/>
    <property type="match status" value="1"/>
</dbReference>
<dbReference type="PIRSF" id="PIRSF003113">
    <property type="entry name" value="BolA"/>
    <property type="match status" value="1"/>
</dbReference>
<sequence>MSIQSTMEGKLKKAFLPERLVIINESHLHAGHHHQDSDHHGTYDGTGETHFRVRIVSSAFAGMSRIERHRAVNALLADELKAGVHALAIEPAAPDEKTRW</sequence>
<name>A0A1G8RZI7_9HYPH</name>
<proteinExistence type="inferred from homology"/>
<reference evidence="3" key="1">
    <citation type="submission" date="2016-10" db="EMBL/GenBank/DDBJ databases">
        <authorList>
            <person name="Varghese N."/>
            <person name="Submissions S."/>
        </authorList>
    </citation>
    <scope>NUCLEOTIDE SEQUENCE [LARGE SCALE GENOMIC DNA]</scope>
    <source>
        <strain evidence="3">CGMCC 1.11022</strain>
    </source>
</reference>
<dbReference type="EMBL" id="FNEE01000005">
    <property type="protein sequence ID" value="SDJ22387.1"/>
    <property type="molecule type" value="Genomic_DNA"/>
</dbReference>
<dbReference type="RefSeq" id="WP_091593128.1">
    <property type="nucleotide sequence ID" value="NZ_FNEE01000005.1"/>
</dbReference>
<dbReference type="PANTHER" id="PTHR46230">
    <property type="match status" value="1"/>
</dbReference>
<dbReference type="GO" id="GO:0016226">
    <property type="term" value="P:iron-sulfur cluster assembly"/>
    <property type="evidence" value="ECO:0007669"/>
    <property type="project" value="TreeGrafter"/>
</dbReference>
<dbReference type="AlphaFoldDB" id="A0A1G8RZI7"/>
<protein>
    <submittedName>
        <fullName evidence="2">BolA protein</fullName>
    </submittedName>
</protein>
<evidence type="ECO:0000313" key="2">
    <source>
        <dbReference type="EMBL" id="SDJ22387.1"/>
    </source>
</evidence>
<accession>A0A1G8RZI7</accession>
<dbReference type="Pfam" id="PF01722">
    <property type="entry name" value="BolA"/>
    <property type="match status" value="1"/>
</dbReference>
<dbReference type="Gene3D" id="3.30.300.90">
    <property type="entry name" value="BolA-like"/>
    <property type="match status" value="1"/>
</dbReference>
<dbReference type="InterPro" id="IPR002634">
    <property type="entry name" value="BolA"/>
</dbReference>
<comment type="similarity">
    <text evidence="1">Belongs to the BolA/IbaG family.</text>
</comment>